<accession>A0A443HTZ9</accession>
<reference evidence="1 2" key="1">
    <citation type="journal article" date="2018" name="Front. Microbiol.">
        <title>Genomic and genetic insights into a cosmopolitan fungus, Paecilomyces variotii (Eurotiales).</title>
        <authorList>
            <person name="Urquhart A.S."/>
            <person name="Mondo S.J."/>
            <person name="Makela M.R."/>
            <person name="Hane J.K."/>
            <person name="Wiebenga A."/>
            <person name="He G."/>
            <person name="Mihaltcheva S."/>
            <person name="Pangilinan J."/>
            <person name="Lipzen A."/>
            <person name="Barry K."/>
            <person name="de Vries R.P."/>
            <person name="Grigoriev I.V."/>
            <person name="Idnurm A."/>
        </authorList>
    </citation>
    <scope>NUCLEOTIDE SEQUENCE [LARGE SCALE GENOMIC DNA]</scope>
    <source>
        <strain evidence="1 2">CBS 101075</strain>
    </source>
</reference>
<evidence type="ECO:0000313" key="1">
    <source>
        <dbReference type="EMBL" id="RWQ95296.1"/>
    </source>
</evidence>
<dbReference type="RefSeq" id="XP_028484941.1">
    <property type="nucleotide sequence ID" value="XM_028630778.1"/>
</dbReference>
<comment type="caution">
    <text evidence="1">The sequence shown here is derived from an EMBL/GenBank/DDBJ whole genome shotgun (WGS) entry which is preliminary data.</text>
</comment>
<gene>
    <name evidence="1" type="ORF">C8Q69DRAFT_469639</name>
</gene>
<name>A0A443HTZ9_BYSSP</name>
<protein>
    <submittedName>
        <fullName evidence="1">Uncharacterized protein</fullName>
    </submittedName>
</protein>
<dbReference type="GeneID" id="39600055"/>
<organism evidence="1 2">
    <name type="scientific">Byssochlamys spectabilis</name>
    <name type="common">Paecilomyces variotii</name>
    <dbReference type="NCBI Taxonomy" id="264951"/>
    <lineage>
        <taxon>Eukaryota</taxon>
        <taxon>Fungi</taxon>
        <taxon>Dikarya</taxon>
        <taxon>Ascomycota</taxon>
        <taxon>Pezizomycotina</taxon>
        <taxon>Eurotiomycetes</taxon>
        <taxon>Eurotiomycetidae</taxon>
        <taxon>Eurotiales</taxon>
        <taxon>Thermoascaceae</taxon>
        <taxon>Paecilomyces</taxon>
    </lineage>
</organism>
<sequence length="135" mass="15539">MLVMDLPDKAQEGKLAVSEVFHIIYYMWSAMKRDIITTKATESLEEVGLPDDSTFQLIHPVLAFSVLETAHGRFIQAYFDGKLKIQYSEYQDFNAPQFPQLFETTLRWCNSIPCGDTMSIKPEDLIKHMGALQFR</sequence>
<dbReference type="AlphaFoldDB" id="A0A443HTZ9"/>
<dbReference type="VEuPathDB" id="FungiDB:C8Q69DRAFT_469639"/>
<proteinExistence type="predicted"/>
<keyword evidence="2" id="KW-1185">Reference proteome</keyword>
<dbReference type="EMBL" id="RCNU01000006">
    <property type="protein sequence ID" value="RWQ95296.1"/>
    <property type="molecule type" value="Genomic_DNA"/>
</dbReference>
<evidence type="ECO:0000313" key="2">
    <source>
        <dbReference type="Proteomes" id="UP000283841"/>
    </source>
</evidence>
<dbReference type="Proteomes" id="UP000283841">
    <property type="component" value="Unassembled WGS sequence"/>
</dbReference>